<dbReference type="Gene3D" id="2.40.50.40">
    <property type="match status" value="1"/>
</dbReference>
<evidence type="ECO:0000313" key="7">
    <source>
        <dbReference type="EMBL" id="RWS02369.1"/>
    </source>
</evidence>
<dbReference type="FunFam" id="2.40.50.40:FF:000031">
    <property type="entry name" value="Heterochromatin protein 1"/>
    <property type="match status" value="1"/>
</dbReference>
<dbReference type="InterPro" id="IPR000953">
    <property type="entry name" value="Chromo/chromo_shadow_dom"/>
</dbReference>
<protein>
    <submittedName>
        <fullName evidence="5">Heterochromatin protein 1J-like protein</fullName>
    </submittedName>
</protein>
<organism evidence="5 8">
    <name type="scientific">Dinothrombium tinctorium</name>
    <dbReference type="NCBI Taxonomy" id="1965070"/>
    <lineage>
        <taxon>Eukaryota</taxon>
        <taxon>Metazoa</taxon>
        <taxon>Ecdysozoa</taxon>
        <taxon>Arthropoda</taxon>
        <taxon>Chelicerata</taxon>
        <taxon>Arachnida</taxon>
        <taxon>Acari</taxon>
        <taxon>Acariformes</taxon>
        <taxon>Trombidiformes</taxon>
        <taxon>Prostigmata</taxon>
        <taxon>Anystina</taxon>
        <taxon>Parasitengona</taxon>
        <taxon>Trombidioidea</taxon>
        <taxon>Trombidiidae</taxon>
        <taxon>Dinothrombium</taxon>
    </lineage>
</organism>
<dbReference type="PROSITE" id="PS50013">
    <property type="entry name" value="CHROMO_2"/>
    <property type="match status" value="1"/>
</dbReference>
<dbReference type="EMBL" id="NCKU01014198">
    <property type="protein sequence ID" value="RWR99642.1"/>
    <property type="molecule type" value="Genomic_DNA"/>
</dbReference>
<dbReference type="STRING" id="1965070.A0A3S3PW34"/>
<evidence type="ECO:0000256" key="2">
    <source>
        <dbReference type="ARBA" id="ARBA00022737"/>
    </source>
</evidence>
<proteinExistence type="predicted"/>
<dbReference type="CDD" id="cd00034">
    <property type="entry name" value="CSD"/>
    <property type="match status" value="1"/>
</dbReference>
<sequence length="74" mass="8542">MKMGENGFDRGWTAKEILAATVRDGRHEFLITWNNQNKVEAIPASIANEKCPQLVIAFYESRLTWKEPTHKKPK</sequence>
<dbReference type="InterPro" id="IPR008251">
    <property type="entry name" value="Chromo_shadow_dom"/>
</dbReference>
<dbReference type="SMART" id="SM00300">
    <property type="entry name" value="ChSh"/>
    <property type="match status" value="1"/>
</dbReference>
<evidence type="ECO:0000313" key="5">
    <source>
        <dbReference type="EMBL" id="RWR98762.1"/>
    </source>
</evidence>
<reference evidence="5 8" key="1">
    <citation type="journal article" date="2018" name="Gigascience">
        <title>Genomes of trombidid mites reveal novel predicted allergens and laterally-transferred genes associated with secondary metabolism.</title>
        <authorList>
            <person name="Dong X."/>
            <person name="Chaisiri K."/>
            <person name="Xia D."/>
            <person name="Armstrong S.D."/>
            <person name="Fang Y."/>
            <person name="Donnelly M.J."/>
            <person name="Kadowaki T."/>
            <person name="McGarry J.W."/>
            <person name="Darby A.C."/>
            <person name="Makepeace B.L."/>
        </authorList>
    </citation>
    <scope>NUCLEOTIDE SEQUENCE [LARGE SCALE GENOMIC DNA]</scope>
    <source>
        <strain evidence="5">UoL-WK</strain>
    </source>
</reference>
<dbReference type="InterPro" id="IPR016197">
    <property type="entry name" value="Chromo-like_dom_sf"/>
</dbReference>
<dbReference type="Proteomes" id="UP000285301">
    <property type="component" value="Unassembled WGS sequence"/>
</dbReference>
<dbReference type="GO" id="GO:0005694">
    <property type="term" value="C:chromosome"/>
    <property type="evidence" value="ECO:0007669"/>
    <property type="project" value="UniProtKB-ARBA"/>
</dbReference>
<name>A0A3S3PW34_9ACAR</name>
<gene>
    <name evidence="7" type="ORF">B4U79_16624</name>
    <name evidence="6" type="ORF">B4U79_16992</name>
    <name evidence="5" type="ORF">B4U79_17120</name>
</gene>
<dbReference type="EMBL" id="NCKU01019185">
    <property type="protein sequence ID" value="RWR98762.1"/>
    <property type="molecule type" value="Genomic_DNA"/>
</dbReference>
<reference evidence="5" key="2">
    <citation type="submission" date="2018-11" db="EMBL/GenBank/DDBJ databases">
        <title>Trombidioid mite genomics.</title>
        <authorList>
            <person name="Dong X."/>
        </authorList>
    </citation>
    <scope>NUCLEOTIDE SEQUENCE</scope>
    <source>
        <strain evidence="5">UoL-WK</strain>
    </source>
</reference>
<accession>A0A3S3PW34</accession>
<evidence type="ECO:0000313" key="8">
    <source>
        <dbReference type="Proteomes" id="UP000285301"/>
    </source>
</evidence>
<dbReference type="EMBL" id="NCKU01007803">
    <property type="protein sequence ID" value="RWS02369.1"/>
    <property type="molecule type" value="Genomic_DNA"/>
</dbReference>
<dbReference type="GO" id="GO:0005634">
    <property type="term" value="C:nucleus"/>
    <property type="evidence" value="ECO:0007669"/>
    <property type="project" value="UniProtKB-SubCell"/>
</dbReference>
<comment type="subcellular location">
    <subcellularLocation>
        <location evidence="1">Nucleus</location>
    </subcellularLocation>
</comment>
<dbReference type="Pfam" id="PF01393">
    <property type="entry name" value="Chromo_shadow"/>
    <property type="match status" value="1"/>
</dbReference>
<dbReference type="OrthoDB" id="6421498at2759"/>
<keyword evidence="8" id="KW-1185">Reference proteome</keyword>
<keyword evidence="3" id="KW-0539">Nucleus</keyword>
<keyword evidence="2" id="KW-0677">Repeat</keyword>
<dbReference type="AlphaFoldDB" id="A0A3S3PW34"/>
<evidence type="ECO:0000256" key="1">
    <source>
        <dbReference type="ARBA" id="ARBA00004123"/>
    </source>
</evidence>
<evidence type="ECO:0000256" key="3">
    <source>
        <dbReference type="ARBA" id="ARBA00023242"/>
    </source>
</evidence>
<comment type="caution">
    <text evidence="5">The sequence shown here is derived from an EMBL/GenBank/DDBJ whole genome shotgun (WGS) entry which is preliminary data.</text>
</comment>
<evidence type="ECO:0000313" key="6">
    <source>
        <dbReference type="EMBL" id="RWR99642.1"/>
    </source>
</evidence>
<evidence type="ECO:0000259" key="4">
    <source>
        <dbReference type="PROSITE" id="PS50013"/>
    </source>
</evidence>
<dbReference type="SUPFAM" id="SSF54160">
    <property type="entry name" value="Chromo domain-like"/>
    <property type="match status" value="1"/>
</dbReference>
<feature type="domain" description="Chromo" evidence="4">
    <location>
        <begin position="12"/>
        <end position="70"/>
    </location>
</feature>